<dbReference type="EMBL" id="CAFBRD010000005">
    <property type="protein sequence ID" value="CAB5073676.1"/>
    <property type="molecule type" value="Genomic_DNA"/>
</dbReference>
<feature type="transmembrane region" description="Helical" evidence="2">
    <location>
        <begin position="405"/>
        <end position="424"/>
    </location>
</feature>
<dbReference type="GO" id="GO:0004175">
    <property type="term" value="F:endopeptidase activity"/>
    <property type="evidence" value="ECO:0007669"/>
    <property type="project" value="UniProtKB-ARBA"/>
</dbReference>
<feature type="transmembrane region" description="Helical" evidence="2">
    <location>
        <begin position="358"/>
        <end position="375"/>
    </location>
</feature>
<sequence length="426" mass="45246">MRAHDGDLRVSSRWVPSSNLHADDRRRSSLGAPRRRGRRGTRFDRRSCIQMWPLPESRTPVERTNVTYPNAISGHRSTRGPQAGSLAAVAKPRNSADNSSEPKRPAPSSRTNGPTGGARTPKGKLPVAAESPKRSRRFLGGGSPAVKGPDSTRNSNDGPEDVVAAAALKKSKYAYGAGALVLIFLGAQLVSSLVYALVQSRTTYDFTTPAGVGAAVGQASSQFAAGQMFSIALPPPLWLTALMQIPLWLALGGAPIWFAIKKGKGVVADLGLQMQLIDAPIGLAIGVACQLLLVPLVYLALRPILGVKDVSAAARELTDRATDPLSIVLVFLIVGIGAPIAEEIYFRGMAQRIFGRRLGKWAAIFAAAAFFAATHLQPLQFPALLLFGVVLGFMAWRSGRIGPSIWAHVGFNVIAATGLLFHIGPS</sequence>
<feature type="transmembrane region" description="Helical" evidence="2">
    <location>
        <begin position="173"/>
        <end position="198"/>
    </location>
</feature>
<accession>A0A6J7V9Y4</accession>
<dbReference type="GO" id="GO:0080120">
    <property type="term" value="P:CAAX-box protein maturation"/>
    <property type="evidence" value="ECO:0007669"/>
    <property type="project" value="UniProtKB-ARBA"/>
</dbReference>
<protein>
    <submittedName>
        <fullName evidence="4">Unannotated protein</fullName>
    </submittedName>
</protein>
<evidence type="ECO:0000259" key="3">
    <source>
        <dbReference type="Pfam" id="PF02517"/>
    </source>
</evidence>
<feature type="transmembrane region" description="Helical" evidence="2">
    <location>
        <begin position="325"/>
        <end position="346"/>
    </location>
</feature>
<keyword evidence="2" id="KW-0472">Membrane</keyword>
<evidence type="ECO:0000256" key="2">
    <source>
        <dbReference type="SAM" id="Phobius"/>
    </source>
</evidence>
<keyword evidence="2" id="KW-0812">Transmembrane</keyword>
<feature type="compositionally biased region" description="Basic and acidic residues" evidence="1">
    <location>
        <begin position="1"/>
        <end position="10"/>
    </location>
</feature>
<name>A0A6J7V9Y4_9ZZZZ</name>
<organism evidence="4">
    <name type="scientific">freshwater metagenome</name>
    <dbReference type="NCBI Taxonomy" id="449393"/>
    <lineage>
        <taxon>unclassified sequences</taxon>
        <taxon>metagenomes</taxon>
        <taxon>ecological metagenomes</taxon>
    </lineage>
</organism>
<evidence type="ECO:0000256" key="1">
    <source>
        <dbReference type="SAM" id="MobiDB-lite"/>
    </source>
</evidence>
<feature type="transmembrane region" description="Helical" evidence="2">
    <location>
        <begin position="237"/>
        <end position="260"/>
    </location>
</feature>
<feature type="transmembrane region" description="Helical" evidence="2">
    <location>
        <begin position="381"/>
        <end position="398"/>
    </location>
</feature>
<dbReference type="AlphaFoldDB" id="A0A6J7V9Y4"/>
<feature type="region of interest" description="Disordered" evidence="1">
    <location>
        <begin position="1"/>
        <end position="42"/>
    </location>
</feature>
<dbReference type="PANTHER" id="PTHR36435:SF1">
    <property type="entry name" value="CAAX AMINO TERMINAL PROTEASE FAMILY PROTEIN"/>
    <property type="match status" value="1"/>
</dbReference>
<reference evidence="4" key="1">
    <citation type="submission" date="2020-05" db="EMBL/GenBank/DDBJ databases">
        <authorList>
            <person name="Chiriac C."/>
            <person name="Salcher M."/>
            <person name="Ghai R."/>
            <person name="Kavagutti S V."/>
        </authorList>
    </citation>
    <scope>NUCLEOTIDE SEQUENCE</scope>
</reference>
<dbReference type="Pfam" id="PF02517">
    <property type="entry name" value="Rce1-like"/>
    <property type="match status" value="1"/>
</dbReference>
<dbReference type="InterPro" id="IPR003675">
    <property type="entry name" value="Rce1/LyrA-like_dom"/>
</dbReference>
<evidence type="ECO:0000313" key="4">
    <source>
        <dbReference type="EMBL" id="CAB5073676.1"/>
    </source>
</evidence>
<feature type="region of interest" description="Disordered" evidence="1">
    <location>
        <begin position="70"/>
        <end position="158"/>
    </location>
</feature>
<dbReference type="InterPro" id="IPR052710">
    <property type="entry name" value="CAAX_protease"/>
</dbReference>
<gene>
    <name evidence="4" type="ORF">UFOPK4371_00204</name>
</gene>
<proteinExistence type="predicted"/>
<keyword evidence="2" id="KW-1133">Transmembrane helix</keyword>
<dbReference type="PANTHER" id="PTHR36435">
    <property type="entry name" value="SLR1288 PROTEIN"/>
    <property type="match status" value="1"/>
</dbReference>
<feature type="domain" description="CAAX prenyl protease 2/Lysostaphin resistance protein A-like" evidence="3">
    <location>
        <begin position="326"/>
        <end position="414"/>
    </location>
</feature>
<feature type="transmembrane region" description="Helical" evidence="2">
    <location>
        <begin position="281"/>
        <end position="305"/>
    </location>
</feature>